<feature type="domain" description="DUF5067" evidence="2">
    <location>
        <begin position="173"/>
        <end position="278"/>
    </location>
</feature>
<dbReference type="OrthoDB" id="2282550at2"/>
<dbReference type="Proteomes" id="UP000051461">
    <property type="component" value="Unassembled WGS sequence"/>
</dbReference>
<keyword evidence="4" id="KW-1185">Reference proteome</keyword>
<evidence type="ECO:0000313" key="4">
    <source>
        <dbReference type="Proteomes" id="UP000051461"/>
    </source>
</evidence>
<organism evidence="3 4">
    <name type="scientific">Loigolactobacillus bifermentans DSM 20003</name>
    <dbReference type="NCBI Taxonomy" id="1423726"/>
    <lineage>
        <taxon>Bacteria</taxon>
        <taxon>Bacillati</taxon>
        <taxon>Bacillota</taxon>
        <taxon>Bacilli</taxon>
        <taxon>Lactobacillales</taxon>
        <taxon>Lactobacillaceae</taxon>
        <taxon>Loigolactobacillus</taxon>
    </lineage>
</organism>
<dbReference type="InterPro" id="IPR031989">
    <property type="entry name" value="DUF5067"/>
</dbReference>
<gene>
    <name evidence="3" type="ORF">FC07_GL000106</name>
</gene>
<dbReference type="EMBL" id="AZDA01000079">
    <property type="protein sequence ID" value="KRK35379.1"/>
    <property type="molecule type" value="Genomic_DNA"/>
</dbReference>
<keyword evidence="1" id="KW-0732">Signal</keyword>
<reference evidence="3 4" key="1">
    <citation type="journal article" date="2015" name="Genome Announc.">
        <title>Expanding the biotechnology potential of lactobacilli through comparative genomics of 213 strains and associated genera.</title>
        <authorList>
            <person name="Sun Z."/>
            <person name="Harris H.M."/>
            <person name="McCann A."/>
            <person name="Guo C."/>
            <person name="Argimon S."/>
            <person name="Zhang W."/>
            <person name="Yang X."/>
            <person name="Jeffery I.B."/>
            <person name="Cooney J.C."/>
            <person name="Kagawa T.F."/>
            <person name="Liu W."/>
            <person name="Song Y."/>
            <person name="Salvetti E."/>
            <person name="Wrobel A."/>
            <person name="Rasinkangas P."/>
            <person name="Parkhill J."/>
            <person name="Rea M.C."/>
            <person name="O'Sullivan O."/>
            <person name="Ritari J."/>
            <person name="Douillard F.P."/>
            <person name="Paul Ross R."/>
            <person name="Yang R."/>
            <person name="Briner A.E."/>
            <person name="Felis G.E."/>
            <person name="de Vos W.M."/>
            <person name="Barrangou R."/>
            <person name="Klaenhammer T.R."/>
            <person name="Caufield P.W."/>
            <person name="Cui Y."/>
            <person name="Zhang H."/>
            <person name="O'Toole P.W."/>
        </authorList>
    </citation>
    <scope>NUCLEOTIDE SEQUENCE [LARGE SCALE GENOMIC DNA]</scope>
    <source>
        <strain evidence="3 4">DSM 20003</strain>
    </source>
</reference>
<comment type="caution">
    <text evidence="3">The sequence shown here is derived from an EMBL/GenBank/DDBJ whole genome shotgun (WGS) entry which is preliminary data.</text>
</comment>
<name>A0A0R1GSM6_9LACO</name>
<dbReference type="RefSeq" id="WP_057904692.1">
    <property type="nucleotide sequence ID" value="NZ_AZDA01000079.1"/>
</dbReference>
<evidence type="ECO:0000259" key="2">
    <source>
        <dbReference type="Pfam" id="PF16729"/>
    </source>
</evidence>
<dbReference type="Pfam" id="PF16729">
    <property type="entry name" value="DUF5067"/>
    <property type="match status" value="1"/>
</dbReference>
<dbReference type="AlphaFoldDB" id="A0A0R1GSM6"/>
<evidence type="ECO:0000256" key="1">
    <source>
        <dbReference type="ARBA" id="ARBA00022729"/>
    </source>
</evidence>
<evidence type="ECO:0000313" key="3">
    <source>
        <dbReference type="EMBL" id="KRK35379.1"/>
    </source>
</evidence>
<dbReference type="Gene3D" id="2.60.40.1240">
    <property type="match status" value="1"/>
</dbReference>
<sequence>MSKTTTLLVTLLSAGLLLTSCGKQDQTKLTASESSSLAATKKMSHYTLQQKFVAITDATMGPVQLVNKQSSSANAQLNTKISKATQKIQQIQTDLSRNQTNSALTNKLSHYAKTSLKLLNSITAANSNQYSENFTKLSNETQKIAKADFNNELPNSYQSVLTYQAEHGTYASGNILNTPDFRISFTKIQTMTTSGGDTVLLLTYTYHNKRDTTATPATDLAKYGSFHQGTTTLKSTTPTTSDSTLTQSLNQATQTVAAGKTVTAATAMTISSTDTAIEYNAVQPKNQKSLGTITINLKQS</sequence>
<dbReference type="STRING" id="1423726.FC07_GL000106"/>
<dbReference type="PROSITE" id="PS51257">
    <property type="entry name" value="PROKAR_LIPOPROTEIN"/>
    <property type="match status" value="1"/>
</dbReference>
<proteinExistence type="predicted"/>
<dbReference type="PATRIC" id="fig|1423726.3.peg.114"/>
<accession>A0A0R1GSM6</accession>
<dbReference type="InterPro" id="IPR029050">
    <property type="entry name" value="Immunoprotect_excell_Ig-like"/>
</dbReference>
<protein>
    <recommendedName>
        <fullName evidence="2">DUF5067 domain-containing protein</fullName>
    </recommendedName>
</protein>